<keyword evidence="3" id="KW-1185">Reference proteome</keyword>
<gene>
    <name evidence="2" type="ORF">L1F29_23465</name>
</gene>
<proteinExistence type="predicted"/>
<evidence type="ECO:0000313" key="2">
    <source>
        <dbReference type="EMBL" id="UVI28392.1"/>
    </source>
</evidence>
<feature type="domain" description="YdhG-like" evidence="1">
    <location>
        <begin position="27"/>
        <end position="132"/>
    </location>
</feature>
<dbReference type="Pfam" id="PF08818">
    <property type="entry name" value="DUF1801"/>
    <property type="match status" value="1"/>
</dbReference>
<dbReference type="Proteomes" id="UP001057877">
    <property type="component" value="Chromosome"/>
</dbReference>
<protein>
    <submittedName>
        <fullName evidence="2">DUF1801 domain-containing protein</fullName>
    </submittedName>
</protein>
<name>A0ABY5S6B1_9BACL</name>
<reference evidence="2" key="1">
    <citation type="submission" date="2022-01" db="EMBL/GenBank/DDBJ databases">
        <title>Paenibacillus spongiae sp. nov., isolated from marine sponge.</title>
        <authorList>
            <person name="Li Z."/>
            <person name="Zhang M."/>
        </authorList>
    </citation>
    <scope>NUCLEOTIDE SEQUENCE</scope>
    <source>
        <strain evidence="2">PHS-Z3</strain>
    </source>
</reference>
<organism evidence="2 3">
    <name type="scientific">Paenibacillus spongiae</name>
    <dbReference type="NCBI Taxonomy" id="2909671"/>
    <lineage>
        <taxon>Bacteria</taxon>
        <taxon>Bacillati</taxon>
        <taxon>Bacillota</taxon>
        <taxon>Bacilli</taxon>
        <taxon>Bacillales</taxon>
        <taxon>Paenibacillaceae</taxon>
        <taxon>Paenibacillus</taxon>
    </lineage>
</organism>
<accession>A0ABY5S6B1</accession>
<dbReference type="EMBL" id="CP091430">
    <property type="protein sequence ID" value="UVI28392.1"/>
    <property type="molecule type" value="Genomic_DNA"/>
</dbReference>
<evidence type="ECO:0000313" key="3">
    <source>
        <dbReference type="Proteomes" id="UP001057877"/>
    </source>
</evidence>
<dbReference type="SUPFAM" id="SSF159888">
    <property type="entry name" value="YdhG-like"/>
    <property type="match status" value="1"/>
</dbReference>
<evidence type="ECO:0000259" key="1">
    <source>
        <dbReference type="Pfam" id="PF08818"/>
    </source>
</evidence>
<dbReference type="RefSeq" id="WP_258384480.1">
    <property type="nucleotide sequence ID" value="NZ_CP091430.1"/>
</dbReference>
<dbReference type="InterPro" id="IPR014922">
    <property type="entry name" value="YdhG-like"/>
</dbReference>
<sequence length="138" mass="15790">MTAKKTAKLSGHEQVIDFLNNLEHPLKDEIEEVRKIILGANEELCEHIKWKAPSFCYDNEDRITFNLHGKGYFLLIFHCGAKAKEHAGEARLLEDPTGLLDWVAKDRATVKFTDMNDVEAKREKLAVIITKWLEVTSP</sequence>